<dbReference type="GO" id="GO:0006730">
    <property type="term" value="P:one-carbon metabolic process"/>
    <property type="evidence" value="ECO:0007669"/>
    <property type="project" value="UniProtKB-KW"/>
</dbReference>
<reference evidence="5 6" key="1">
    <citation type="journal article" date="2019" name="G3 (Bethesda)">
        <title>Sequencing of a Wild Apple (Malus baccata) Genome Unravels the Differences Between Cultivated and Wild Apple Species Regarding Disease Resistance and Cold Tolerance.</title>
        <authorList>
            <person name="Chen X."/>
        </authorList>
    </citation>
    <scope>NUCLEOTIDE SEQUENCE [LARGE SCALE GENOMIC DNA]</scope>
    <source>
        <strain evidence="6">cv. Shandingzi</strain>
        <tissue evidence="5">Leaves</tissue>
    </source>
</reference>
<organism evidence="5 6">
    <name type="scientific">Malus baccata</name>
    <name type="common">Siberian crab apple</name>
    <name type="synonym">Pyrus baccata</name>
    <dbReference type="NCBI Taxonomy" id="106549"/>
    <lineage>
        <taxon>Eukaryota</taxon>
        <taxon>Viridiplantae</taxon>
        <taxon>Streptophyta</taxon>
        <taxon>Embryophyta</taxon>
        <taxon>Tracheophyta</taxon>
        <taxon>Spermatophyta</taxon>
        <taxon>Magnoliopsida</taxon>
        <taxon>eudicotyledons</taxon>
        <taxon>Gunneridae</taxon>
        <taxon>Pentapetalae</taxon>
        <taxon>rosids</taxon>
        <taxon>fabids</taxon>
        <taxon>Rosales</taxon>
        <taxon>Rosaceae</taxon>
        <taxon>Amygdaloideae</taxon>
        <taxon>Maleae</taxon>
        <taxon>Malus</taxon>
    </lineage>
</organism>
<dbReference type="GO" id="GO:0004329">
    <property type="term" value="F:formate-tetrahydrofolate ligase activity"/>
    <property type="evidence" value="ECO:0007669"/>
    <property type="project" value="InterPro"/>
</dbReference>
<keyword evidence="4" id="KW-0067">ATP-binding</keyword>
<evidence type="ECO:0000313" key="6">
    <source>
        <dbReference type="Proteomes" id="UP000315295"/>
    </source>
</evidence>
<dbReference type="SUPFAM" id="SSF52540">
    <property type="entry name" value="P-loop containing nucleoside triphosphate hydrolases"/>
    <property type="match status" value="1"/>
</dbReference>
<dbReference type="EMBL" id="VIEB01004574">
    <property type="protein sequence ID" value="TQD69173.1"/>
    <property type="molecule type" value="Genomic_DNA"/>
</dbReference>
<comment type="caution">
    <text evidence="5">The sequence shown here is derived from an EMBL/GenBank/DDBJ whole genome shotgun (WGS) entry which is preliminary data.</text>
</comment>
<evidence type="ECO:0000256" key="1">
    <source>
        <dbReference type="ARBA" id="ARBA00022563"/>
    </source>
</evidence>
<dbReference type="Pfam" id="PF01268">
    <property type="entry name" value="FTHFS"/>
    <property type="match status" value="1"/>
</dbReference>
<proteinExistence type="predicted"/>
<evidence type="ECO:0008006" key="7">
    <source>
        <dbReference type="Google" id="ProtNLM"/>
    </source>
</evidence>
<dbReference type="InterPro" id="IPR027417">
    <property type="entry name" value="P-loop_NTPase"/>
</dbReference>
<name>A0A540K4L6_MALBA</name>
<dbReference type="AlphaFoldDB" id="A0A540K4L6"/>
<sequence length="142" mass="15240">MSSSSKTARKLQVASPVPADIDIANSVEPLHISEIAKELHLSPDHYDLYGKYKAKVGHLIRLVTNWLAVEHVLIDELKGSGDGYYVVVGGITPTPLGEGKSTTTVGLCQALGAFQDKKSLLTKMLSSCFEARALAPSPVYCI</sequence>
<keyword evidence="3" id="KW-0547">Nucleotide-binding</keyword>
<dbReference type="InterPro" id="IPR000559">
    <property type="entry name" value="Formate_THF_ligase"/>
</dbReference>
<evidence type="ECO:0000256" key="3">
    <source>
        <dbReference type="ARBA" id="ARBA00022741"/>
    </source>
</evidence>
<keyword evidence="6" id="KW-1185">Reference proteome</keyword>
<accession>A0A540K4L6</accession>
<dbReference type="GO" id="GO:0005524">
    <property type="term" value="F:ATP binding"/>
    <property type="evidence" value="ECO:0007669"/>
    <property type="project" value="UniProtKB-KW"/>
</dbReference>
<protein>
    <recommendedName>
        <fullName evidence="7">Formate--tetrahydrofolate ligase</fullName>
    </recommendedName>
</protein>
<keyword evidence="1" id="KW-0554">One-carbon metabolism</keyword>
<evidence type="ECO:0000256" key="4">
    <source>
        <dbReference type="ARBA" id="ARBA00022840"/>
    </source>
</evidence>
<dbReference type="STRING" id="106549.A0A540K4L6"/>
<keyword evidence="2" id="KW-0436">Ligase</keyword>
<evidence type="ECO:0000313" key="5">
    <source>
        <dbReference type="EMBL" id="TQD69173.1"/>
    </source>
</evidence>
<dbReference type="Proteomes" id="UP000315295">
    <property type="component" value="Unassembled WGS sequence"/>
</dbReference>
<evidence type="ECO:0000256" key="2">
    <source>
        <dbReference type="ARBA" id="ARBA00022598"/>
    </source>
</evidence>
<gene>
    <name evidence="5" type="ORF">C1H46_045294</name>
</gene>
<dbReference type="Gene3D" id="3.40.50.300">
    <property type="entry name" value="P-loop containing nucleotide triphosphate hydrolases"/>
    <property type="match status" value="1"/>
</dbReference>